<evidence type="ECO:0000256" key="1">
    <source>
        <dbReference type="ARBA" id="ARBA00022448"/>
    </source>
</evidence>
<organism evidence="2 3">
    <name type="scientific">Phytophthora megakarya</name>
    <dbReference type="NCBI Taxonomy" id="4795"/>
    <lineage>
        <taxon>Eukaryota</taxon>
        <taxon>Sar</taxon>
        <taxon>Stramenopiles</taxon>
        <taxon>Oomycota</taxon>
        <taxon>Peronosporomycetes</taxon>
        <taxon>Peronosporales</taxon>
        <taxon>Peronosporaceae</taxon>
        <taxon>Phytophthora</taxon>
    </lineage>
</organism>
<dbReference type="AlphaFoldDB" id="A0A225VQM3"/>
<dbReference type="STRING" id="4795.A0A225VQM3"/>
<sequence>MSKCVEEKLSRGTPEENKAALEAAQALFAHYPDVVIRQLVLENCQDTIVGNGMMRSVSGGELKRVTTGEMEFGMTYVTLMDEISTGLDSAATYDIIKTQRSIAKKLQKTVVIALLHPAPEVFELFGDVIILIEGKVMYHGPREHVVDHFDRRGFKCPPERDVAGYLLGLVMNQQYQYEAALPSGLVPPPAPGERHYRISTIYCDMLVALEAPYDPKLLENVSNGIDPMREFHHSF</sequence>
<protein>
    <submittedName>
        <fullName evidence="2">ABC transporter</fullName>
    </submittedName>
</protein>
<proteinExistence type="predicted"/>
<dbReference type="PANTHER" id="PTHR19241">
    <property type="entry name" value="ATP-BINDING CASSETTE TRANSPORTER"/>
    <property type="match status" value="1"/>
</dbReference>
<dbReference type="OrthoDB" id="123799at2759"/>
<keyword evidence="3" id="KW-1185">Reference proteome</keyword>
<dbReference type="Gene3D" id="3.40.50.300">
    <property type="entry name" value="P-loop containing nucleotide triphosphate hydrolases"/>
    <property type="match status" value="1"/>
</dbReference>
<dbReference type="InterPro" id="IPR027417">
    <property type="entry name" value="P-loop_NTPase"/>
</dbReference>
<gene>
    <name evidence="2" type="ORF">PHMEG_00020855</name>
</gene>
<accession>A0A225VQM3</accession>
<keyword evidence="1" id="KW-0813">Transport</keyword>
<evidence type="ECO:0000313" key="2">
    <source>
        <dbReference type="EMBL" id="OWZ06840.1"/>
    </source>
</evidence>
<dbReference type="SUPFAM" id="SSF52540">
    <property type="entry name" value="P-loop containing nucleoside triphosphate hydrolases"/>
    <property type="match status" value="1"/>
</dbReference>
<name>A0A225VQM3_9STRA</name>
<dbReference type="EMBL" id="NBNE01003798">
    <property type="protein sequence ID" value="OWZ06840.1"/>
    <property type="molecule type" value="Genomic_DNA"/>
</dbReference>
<comment type="caution">
    <text evidence="2">The sequence shown here is derived from an EMBL/GenBank/DDBJ whole genome shotgun (WGS) entry which is preliminary data.</text>
</comment>
<evidence type="ECO:0000313" key="3">
    <source>
        <dbReference type="Proteomes" id="UP000198211"/>
    </source>
</evidence>
<reference evidence="3" key="1">
    <citation type="submission" date="2017-03" db="EMBL/GenBank/DDBJ databases">
        <title>Phytopthora megakarya and P. palmivora, two closely related causual agents of cacao black pod achieved similar genome size and gene model numbers by different mechanisms.</title>
        <authorList>
            <person name="Ali S."/>
            <person name="Shao J."/>
            <person name="Larry D.J."/>
            <person name="Kronmiller B."/>
            <person name="Shen D."/>
            <person name="Strem M.D."/>
            <person name="Melnick R.L."/>
            <person name="Guiltinan M.J."/>
            <person name="Tyler B.M."/>
            <person name="Meinhardt L.W."/>
            <person name="Bailey B.A."/>
        </authorList>
    </citation>
    <scope>NUCLEOTIDE SEQUENCE [LARGE SCALE GENOMIC DNA]</scope>
    <source>
        <strain evidence="3">zdho120</strain>
    </source>
</reference>
<dbReference type="Proteomes" id="UP000198211">
    <property type="component" value="Unassembled WGS sequence"/>
</dbReference>